<organism evidence="3 4">
    <name type="scientific">Marmoricola endophyticus</name>
    <dbReference type="NCBI Taxonomy" id="2040280"/>
    <lineage>
        <taxon>Bacteria</taxon>
        <taxon>Bacillati</taxon>
        <taxon>Actinomycetota</taxon>
        <taxon>Actinomycetes</taxon>
        <taxon>Propionibacteriales</taxon>
        <taxon>Nocardioidaceae</taxon>
        <taxon>Marmoricola</taxon>
    </lineage>
</organism>
<dbReference type="GO" id="GO:0005524">
    <property type="term" value="F:ATP binding"/>
    <property type="evidence" value="ECO:0007669"/>
    <property type="project" value="UniProtKB-UniRule"/>
</dbReference>
<keyword evidence="4" id="KW-1185">Reference proteome</keyword>
<evidence type="ECO:0000313" key="4">
    <source>
        <dbReference type="Proteomes" id="UP000649179"/>
    </source>
</evidence>
<proteinExistence type="predicted"/>
<dbReference type="Pfam" id="PF02955">
    <property type="entry name" value="GSH-S_ATP"/>
    <property type="match status" value="1"/>
</dbReference>
<dbReference type="PANTHER" id="PTHR39217">
    <property type="match status" value="1"/>
</dbReference>
<dbReference type="SUPFAM" id="SSF56059">
    <property type="entry name" value="Glutathione synthetase ATP-binding domain-like"/>
    <property type="match status" value="1"/>
</dbReference>
<comment type="caution">
    <text evidence="3">The sequence shown here is derived from an EMBL/GenBank/DDBJ whole genome shotgun (WGS) entry which is preliminary data.</text>
</comment>
<dbReference type="Proteomes" id="UP000649179">
    <property type="component" value="Unassembled WGS sequence"/>
</dbReference>
<dbReference type="PANTHER" id="PTHR39217:SF1">
    <property type="entry name" value="GLUTATHIONE SYNTHETASE"/>
    <property type="match status" value="1"/>
</dbReference>
<keyword evidence="1" id="KW-0067">ATP-binding</keyword>
<dbReference type="GO" id="GO:0004363">
    <property type="term" value="F:glutathione synthase activity"/>
    <property type="evidence" value="ECO:0007669"/>
    <property type="project" value="InterPro"/>
</dbReference>
<dbReference type="InterPro" id="IPR013815">
    <property type="entry name" value="ATP_grasp_subdomain_1"/>
</dbReference>
<dbReference type="PROSITE" id="PS50975">
    <property type="entry name" value="ATP_GRASP"/>
    <property type="match status" value="1"/>
</dbReference>
<accession>A0A917F553</accession>
<dbReference type="Gene3D" id="3.30.470.20">
    <property type="entry name" value="ATP-grasp fold, B domain"/>
    <property type="match status" value="1"/>
</dbReference>
<reference evidence="3" key="2">
    <citation type="submission" date="2020-09" db="EMBL/GenBank/DDBJ databases">
        <authorList>
            <person name="Sun Q."/>
            <person name="Zhou Y."/>
        </authorList>
    </citation>
    <scope>NUCLEOTIDE SEQUENCE</scope>
    <source>
        <strain evidence="3">CGMCC 1.16067</strain>
    </source>
</reference>
<gene>
    <name evidence="3" type="ORF">GCM10011519_29030</name>
</gene>
<dbReference type="EMBL" id="BMKQ01000001">
    <property type="protein sequence ID" value="GGF53319.1"/>
    <property type="molecule type" value="Genomic_DNA"/>
</dbReference>
<dbReference type="InterPro" id="IPR004218">
    <property type="entry name" value="GSHS_ATP-bd"/>
</dbReference>
<protein>
    <submittedName>
        <fullName evidence="3">ATP-grasp domain-containing protein</fullName>
    </submittedName>
</protein>
<dbReference type="InterPro" id="IPR011761">
    <property type="entry name" value="ATP-grasp"/>
</dbReference>
<keyword evidence="1" id="KW-0547">Nucleotide-binding</keyword>
<dbReference type="GO" id="GO:0046872">
    <property type="term" value="F:metal ion binding"/>
    <property type="evidence" value="ECO:0007669"/>
    <property type="project" value="InterPro"/>
</dbReference>
<sequence length="282" mass="29429">MTTVLLATSHDLPEGEPGGSLLIDAFAAAGAEASWAVWDDPSVDWTAVDRVVVRSTWDYESRLGEFLSWARQVPSLLNGVDVFAWNTHKGYLLDLVAAGLPVVPTELVEGEEDLPSALAAAEQSVVKPVVGAGGRGLVVFDGRDGGVPGLDEAGLGPGPWIVQPLVESVRTEGERSVFVLGGRAVSQAVKTTGGGEEVRVHPRYGGATRGVPLEPAAVSLAERTVAAAEEHLGVPLAYARVDLLRYDGDLVVGELEVTEPGLYLDVLPANADALARAALAAQ</sequence>
<feature type="domain" description="ATP-grasp" evidence="2">
    <location>
        <begin position="92"/>
        <end position="282"/>
    </location>
</feature>
<evidence type="ECO:0000259" key="2">
    <source>
        <dbReference type="PROSITE" id="PS50975"/>
    </source>
</evidence>
<dbReference type="RefSeq" id="WP_188780416.1">
    <property type="nucleotide sequence ID" value="NZ_BMKQ01000001.1"/>
</dbReference>
<evidence type="ECO:0000313" key="3">
    <source>
        <dbReference type="EMBL" id="GGF53319.1"/>
    </source>
</evidence>
<reference evidence="3" key="1">
    <citation type="journal article" date="2014" name="Int. J. Syst. Evol. Microbiol.">
        <title>Complete genome sequence of Corynebacterium casei LMG S-19264T (=DSM 44701T), isolated from a smear-ripened cheese.</title>
        <authorList>
            <consortium name="US DOE Joint Genome Institute (JGI-PGF)"/>
            <person name="Walter F."/>
            <person name="Albersmeier A."/>
            <person name="Kalinowski J."/>
            <person name="Ruckert C."/>
        </authorList>
    </citation>
    <scope>NUCLEOTIDE SEQUENCE</scope>
    <source>
        <strain evidence="3">CGMCC 1.16067</strain>
    </source>
</reference>
<dbReference type="InterPro" id="IPR053191">
    <property type="entry name" value="DcsG_Biosynth_Enzyme"/>
</dbReference>
<dbReference type="AlphaFoldDB" id="A0A917F553"/>
<dbReference type="Gene3D" id="3.30.1490.20">
    <property type="entry name" value="ATP-grasp fold, A domain"/>
    <property type="match status" value="1"/>
</dbReference>
<name>A0A917F553_9ACTN</name>
<evidence type="ECO:0000256" key="1">
    <source>
        <dbReference type="PROSITE-ProRule" id="PRU00409"/>
    </source>
</evidence>